<keyword evidence="2" id="KW-0732">Signal</keyword>
<comment type="caution">
    <text evidence="4">The sequence shown here is derived from an EMBL/GenBank/DDBJ whole genome shotgun (WGS) entry which is preliminary data.</text>
</comment>
<evidence type="ECO:0000259" key="3">
    <source>
        <dbReference type="Pfam" id="PF04577"/>
    </source>
</evidence>
<evidence type="ECO:0000313" key="4">
    <source>
        <dbReference type="EMBL" id="PPQ76079.1"/>
    </source>
</evidence>
<dbReference type="GO" id="GO:0016757">
    <property type="term" value="F:glycosyltransferase activity"/>
    <property type="evidence" value="ECO:0007669"/>
    <property type="project" value="InterPro"/>
</dbReference>
<dbReference type="InParanoid" id="A0A409WC70"/>
<dbReference type="InterPro" id="IPR049625">
    <property type="entry name" value="Glyco_transf_61_cat"/>
</dbReference>
<gene>
    <name evidence="4" type="ORF">CVT26_004600</name>
</gene>
<organism evidence="4 5">
    <name type="scientific">Gymnopilus dilepis</name>
    <dbReference type="NCBI Taxonomy" id="231916"/>
    <lineage>
        <taxon>Eukaryota</taxon>
        <taxon>Fungi</taxon>
        <taxon>Dikarya</taxon>
        <taxon>Basidiomycota</taxon>
        <taxon>Agaricomycotina</taxon>
        <taxon>Agaricomycetes</taxon>
        <taxon>Agaricomycetidae</taxon>
        <taxon>Agaricales</taxon>
        <taxon>Agaricineae</taxon>
        <taxon>Hymenogastraceae</taxon>
        <taxon>Gymnopilus</taxon>
    </lineage>
</organism>
<evidence type="ECO:0000256" key="2">
    <source>
        <dbReference type="SAM" id="SignalP"/>
    </source>
</evidence>
<dbReference type="STRING" id="231916.A0A409WC70"/>
<feature type="chain" id="PRO_5019106573" description="Glycosyltransferase 61 catalytic domain-containing protein" evidence="2">
    <location>
        <begin position="27"/>
        <end position="447"/>
    </location>
</feature>
<feature type="domain" description="Glycosyltransferase 61 catalytic" evidence="3">
    <location>
        <begin position="161"/>
        <end position="378"/>
    </location>
</feature>
<feature type="region of interest" description="Disordered" evidence="1">
    <location>
        <begin position="33"/>
        <end position="55"/>
    </location>
</feature>
<accession>A0A409WC70</accession>
<evidence type="ECO:0000313" key="5">
    <source>
        <dbReference type="Proteomes" id="UP000284706"/>
    </source>
</evidence>
<dbReference type="OrthoDB" id="529273at2759"/>
<dbReference type="AlphaFoldDB" id="A0A409WC70"/>
<feature type="compositionally biased region" description="Polar residues" evidence="1">
    <location>
        <begin position="34"/>
        <end position="51"/>
    </location>
</feature>
<name>A0A409WC70_9AGAR</name>
<protein>
    <recommendedName>
        <fullName evidence="3">Glycosyltransferase 61 catalytic domain-containing protein</fullName>
    </recommendedName>
</protein>
<feature type="signal peptide" evidence="2">
    <location>
        <begin position="1"/>
        <end position="26"/>
    </location>
</feature>
<keyword evidence="5" id="KW-1185">Reference proteome</keyword>
<reference evidence="4 5" key="1">
    <citation type="journal article" date="2018" name="Evol. Lett.">
        <title>Horizontal gene cluster transfer increased hallucinogenic mushroom diversity.</title>
        <authorList>
            <person name="Reynolds H.T."/>
            <person name="Vijayakumar V."/>
            <person name="Gluck-Thaler E."/>
            <person name="Korotkin H.B."/>
            <person name="Matheny P.B."/>
            <person name="Slot J.C."/>
        </authorList>
    </citation>
    <scope>NUCLEOTIDE SEQUENCE [LARGE SCALE GENOMIC DNA]</scope>
    <source>
        <strain evidence="4 5">SRW20</strain>
    </source>
</reference>
<dbReference type="Proteomes" id="UP000284706">
    <property type="component" value="Unassembled WGS sequence"/>
</dbReference>
<proteinExistence type="predicted"/>
<dbReference type="Pfam" id="PF04577">
    <property type="entry name" value="Glyco_transf_61"/>
    <property type="match status" value="1"/>
</dbReference>
<dbReference type="EMBL" id="NHYE01005198">
    <property type="protein sequence ID" value="PPQ76079.1"/>
    <property type="molecule type" value="Genomic_DNA"/>
</dbReference>
<evidence type="ECO:0000256" key="1">
    <source>
        <dbReference type="SAM" id="MobiDB-lite"/>
    </source>
</evidence>
<sequence>MWTKKHQLMLGLILFLAVIYLFTSNAHTVERTPRITSDSPAREPANSNELSKSPRPIHVAEIAETTLPIGTPASGFTIFDRLYVRNGTLYVVASDSSSLPHLKFIISKPEDRGGGRNLDPTPQEMQVITPEQAKGVLGDHALIIEGMNMILYDTNQFMAHYYHWWGEIILGAMRVYSAITLLPGFQPPLPEASRFILPHVGDDSWRDRAGVNGPLMRAGFPLASIDRADFWKDLIALNRTFVFERAMIISRTGAHHSPLSNEWLKMISSTMNVTVPEHFWEPLREQLVTNTIGYLPVMDNAGVVVSSPKSSAPIVTYISRQRTGRRLVTEDHDGLIDALKELEAEGLCELNVAIMETMTFAQQIESVARSTIIIGVHGYLHDYEILARNMGHKHYAVWNDTTLTYPAGQWYKGVEFGDRSKFHGSSIPVHGPTVAQVVRERLTLRTP</sequence>